<sequence>MGGFSRTRLDEPSLALASPFLAQRCEVPRLGYNCSNTPRAPMRSRLDEHVSPKRDSTSLKTKTLRLSESSSASWGLFSASLA</sequence>
<dbReference type="EMBL" id="CP039345">
    <property type="protein sequence ID" value="QCD79683.1"/>
    <property type="molecule type" value="Genomic_DNA"/>
</dbReference>
<evidence type="ECO:0000313" key="3">
    <source>
        <dbReference type="Proteomes" id="UP000501690"/>
    </source>
</evidence>
<evidence type="ECO:0000313" key="2">
    <source>
        <dbReference type="EMBL" id="QCD79683.1"/>
    </source>
</evidence>
<evidence type="ECO:0000256" key="1">
    <source>
        <dbReference type="SAM" id="MobiDB-lite"/>
    </source>
</evidence>
<accession>A0A4D6KSZ8</accession>
<organism evidence="2 3">
    <name type="scientific">Vigna unguiculata</name>
    <name type="common">Cowpea</name>
    <dbReference type="NCBI Taxonomy" id="3917"/>
    <lineage>
        <taxon>Eukaryota</taxon>
        <taxon>Viridiplantae</taxon>
        <taxon>Streptophyta</taxon>
        <taxon>Embryophyta</taxon>
        <taxon>Tracheophyta</taxon>
        <taxon>Spermatophyta</taxon>
        <taxon>Magnoliopsida</taxon>
        <taxon>eudicotyledons</taxon>
        <taxon>Gunneridae</taxon>
        <taxon>Pentapetalae</taxon>
        <taxon>rosids</taxon>
        <taxon>fabids</taxon>
        <taxon>Fabales</taxon>
        <taxon>Fabaceae</taxon>
        <taxon>Papilionoideae</taxon>
        <taxon>50 kb inversion clade</taxon>
        <taxon>NPAAA clade</taxon>
        <taxon>indigoferoid/millettioid clade</taxon>
        <taxon>Phaseoleae</taxon>
        <taxon>Vigna</taxon>
    </lineage>
</organism>
<dbReference type="Proteomes" id="UP000501690">
    <property type="component" value="Linkage Group LG1"/>
</dbReference>
<dbReference type="AlphaFoldDB" id="A0A4D6KSZ8"/>
<name>A0A4D6KSZ8_VIGUN</name>
<gene>
    <name evidence="2" type="ORF">DEO72_LG1g3330</name>
</gene>
<reference evidence="2 3" key="1">
    <citation type="submission" date="2019-04" db="EMBL/GenBank/DDBJ databases">
        <title>An improved genome assembly and genetic linkage map for asparagus bean, Vigna unguiculata ssp. sesquipedialis.</title>
        <authorList>
            <person name="Xia Q."/>
            <person name="Zhang R."/>
            <person name="Dong Y."/>
        </authorList>
    </citation>
    <scope>NUCLEOTIDE SEQUENCE [LARGE SCALE GENOMIC DNA]</scope>
    <source>
        <tissue evidence="2">Leaf</tissue>
    </source>
</reference>
<feature type="region of interest" description="Disordered" evidence="1">
    <location>
        <begin position="36"/>
        <end position="62"/>
    </location>
</feature>
<protein>
    <submittedName>
        <fullName evidence="2">Uncharacterized protein</fullName>
    </submittedName>
</protein>
<feature type="compositionally biased region" description="Basic and acidic residues" evidence="1">
    <location>
        <begin position="44"/>
        <end position="57"/>
    </location>
</feature>
<keyword evidence="3" id="KW-1185">Reference proteome</keyword>
<proteinExistence type="predicted"/>